<dbReference type="SUPFAM" id="SSF48452">
    <property type="entry name" value="TPR-like"/>
    <property type="match status" value="2"/>
</dbReference>
<dbReference type="GO" id="GO:0003677">
    <property type="term" value="F:DNA binding"/>
    <property type="evidence" value="ECO:0007669"/>
    <property type="project" value="UniProtKB-KW"/>
</dbReference>
<dbReference type="SUPFAM" id="SSF46894">
    <property type="entry name" value="C-terminal effector domain of the bipartite response regulators"/>
    <property type="match status" value="1"/>
</dbReference>
<dbReference type="Pfam" id="PF17874">
    <property type="entry name" value="TPR_MalT"/>
    <property type="match status" value="1"/>
</dbReference>
<name>A0A198A6P4_9BACL</name>
<comment type="similarity">
    <text evidence="1">Belongs to the AfsR/DnrI/RedD regulatory family.</text>
</comment>
<evidence type="ECO:0000313" key="8">
    <source>
        <dbReference type="Proteomes" id="UP000078454"/>
    </source>
</evidence>
<dbReference type="GO" id="GO:0006355">
    <property type="term" value="P:regulation of DNA-templated transcription"/>
    <property type="evidence" value="ECO:0007669"/>
    <property type="project" value="InterPro"/>
</dbReference>
<dbReference type="SMART" id="SM01043">
    <property type="entry name" value="BTAD"/>
    <property type="match status" value="1"/>
</dbReference>
<evidence type="ECO:0000256" key="1">
    <source>
        <dbReference type="ARBA" id="ARBA00005820"/>
    </source>
</evidence>
<dbReference type="Gene3D" id="1.25.40.10">
    <property type="entry name" value="Tetratricopeptide repeat domain"/>
    <property type="match status" value="2"/>
</dbReference>
<reference evidence="7 8" key="1">
    <citation type="submission" date="2016-05" db="EMBL/GenBank/DDBJ databases">
        <title>Paenibacillus sp. 1ZS3-15 nov., isolated from the rhizosphere soil.</title>
        <authorList>
            <person name="Zhang X.X."/>
            <person name="Zhang J."/>
        </authorList>
    </citation>
    <scope>NUCLEOTIDE SEQUENCE [LARGE SCALE GENOMIC DNA]</scope>
    <source>
        <strain evidence="7 8">1ZS3-15</strain>
    </source>
</reference>
<keyword evidence="8" id="KW-1185">Reference proteome</keyword>
<dbReference type="EMBL" id="LYPB01000074">
    <property type="protein sequence ID" value="OAS16746.1"/>
    <property type="molecule type" value="Genomic_DNA"/>
</dbReference>
<dbReference type="SUPFAM" id="SSF52540">
    <property type="entry name" value="P-loop containing nucleoside triphosphate hydrolases"/>
    <property type="match status" value="1"/>
</dbReference>
<dbReference type="InterPro" id="IPR016032">
    <property type="entry name" value="Sig_transdc_resp-reg_C-effctor"/>
</dbReference>
<accession>A0A198A6P4</accession>
<dbReference type="Pfam" id="PF25873">
    <property type="entry name" value="WHD_MalT"/>
    <property type="match status" value="1"/>
</dbReference>
<comment type="caution">
    <text evidence="7">The sequence shown here is derived from an EMBL/GenBank/DDBJ whole genome shotgun (WGS) entry which is preliminary data.</text>
</comment>
<dbReference type="InterPro" id="IPR011990">
    <property type="entry name" value="TPR-like_helical_dom_sf"/>
</dbReference>
<feature type="domain" description="Bacterial transcriptional activator" evidence="6">
    <location>
        <begin position="893"/>
        <end position="1032"/>
    </location>
</feature>
<dbReference type="Pfam" id="PF00486">
    <property type="entry name" value="Trans_reg_C"/>
    <property type="match status" value="1"/>
</dbReference>
<sequence>MIVQTKLYIPHTRNSLVPRPRLVRKLDEGLGAKLTLITASAGYGKTTVLSEWARQSDAQVAWVSLDKQDDAWIPFWSCVTASIGEKVPGFVQTVSLLLDNGPSASSVSLEPAISAMLNALNQQSGELVIVLDDYHLIEHPDIQKSMIYLLEHLPSHIHLYIASRTELVIPTARLLAKGEMRRITVQDLRFHPNEGVIFFRDTTDLSLSKEQVAELFHQTEGWISGLQLAALILKSSDNISESIRQFSGNQHHISDYLLEEVFRDLPEDMRSFMLRTSILSRMTDSLCQAVTGHSDGQVFLEKLEQLNLFTISLDEHRQWYRYHHLLSEFLQRQFARTARELRLQAHVHAAQWHESHGFEEEAAEHFLEGCQYDDAVRVIENNLLDFLHKKAGKVSGWVLQLPDSFLSKRPMVEMFHLSLLIGIRQWEAASRKIEGAKIRYEAMRGSMDEAEWKQMMGNMYFLCASASYFRKDLDGISAYFELSEHVAPGGSLFESMGDNRFYGYDEFDDHMSYINDYHAAAAFLIKWIQHWGDRKAHTSAAIFYASYSSVLYEWNRLEEAEVLLDQVLKPSGQKYNPRSLLQIYVSASRIQQALGNPVRALELLEELKLRIESPDYERFLQKIEAEQACLAVRQGSMPYALEWLERCGMTSSDKVSLHGVGAYMALARVLAACGRTAEALSVSQSLQRLFGQEDRLRDRIKMVILQSVTLYRNGQTQEGLRTLETALRLAEPEGFIRSFADEGDVMTDMLSAYSRSYEDGLSGRGSSVLCDYSNRLIQVLKIPQDELDKGIRVEVRCFGRFHVRSGQADKDEIKWRTSKTKELMAYLVHHQGEPIDKYRIIDALWSDFDAKRAVAQLNTTVHYLRKQLEQIGLKGIVQYVKGSYRLEMNHFDCDYNAFRQLASAGIPIATEEVKAYETALAKAYRTGYMEDSLFSWVEQARNHLESEYIGQLLQIYEYYVQEKEFPAAVAVLKRALACDPFNESLHTKLIRVYVLVGDRVSAKKQYDWLYSMLRAEFGLEVGNAAKQLLQIL</sequence>
<evidence type="ECO:0000259" key="6">
    <source>
        <dbReference type="SMART" id="SM01043"/>
    </source>
</evidence>
<evidence type="ECO:0000256" key="3">
    <source>
        <dbReference type="ARBA" id="ARBA00023125"/>
    </source>
</evidence>
<dbReference type="InterPro" id="IPR059106">
    <property type="entry name" value="WHD_MalT"/>
</dbReference>
<keyword evidence="4" id="KW-0804">Transcription</keyword>
<protein>
    <recommendedName>
        <fullName evidence="9">Bacterial transcriptional activator domain-containing protein</fullName>
    </recommendedName>
</protein>
<dbReference type="InterPro" id="IPR041617">
    <property type="entry name" value="TPR_MalT"/>
</dbReference>
<dbReference type="SMART" id="SM00862">
    <property type="entry name" value="Trans_reg_C"/>
    <property type="match status" value="1"/>
</dbReference>
<dbReference type="Gene3D" id="1.10.10.10">
    <property type="entry name" value="Winged helix-like DNA-binding domain superfamily/Winged helix DNA-binding domain"/>
    <property type="match status" value="1"/>
</dbReference>
<dbReference type="AlphaFoldDB" id="A0A198A6P4"/>
<dbReference type="Pfam" id="PF03704">
    <property type="entry name" value="BTAD"/>
    <property type="match status" value="1"/>
</dbReference>
<dbReference type="Gene3D" id="3.40.50.300">
    <property type="entry name" value="P-loop containing nucleotide triphosphate hydrolases"/>
    <property type="match status" value="1"/>
</dbReference>
<dbReference type="GO" id="GO:0000160">
    <property type="term" value="P:phosphorelay signal transduction system"/>
    <property type="evidence" value="ECO:0007669"/>
    <property type="project" value="InterPro"/>
</dbReference>
<dbReference type="RefSeq" id="WP_068666920.1">
    <property type="nucleotide sequence ID" value="NZ_LYPB01000074.1"/>
</dbReference>
<evidence type="ECO:0000259" key="5">
    <source>
        <dbReference type="SMART" id="SM00862"/>
    </source>
</evidence>
<dbReference type="InterPro" id="IPR001867">
    <property type="entry name" value="OmpR/PhoB-type_DNA-bd"/>
</dbReference>
<dbReference type="Proteomes" id="UP000078454">
    <property type="component" value="Unassembled WGS sequence"/>
</dbReference>
<dbReference type="InterPro" id="IPR036388">
    <property type="entry name" value="WH-like_DNA-bd_sf"/>
</dbReference>
<dbReference type="InterPro" id="IPR051677">
    <property type="entry name" value="AfsR-DnrI-RedD_regulator"/>
</dbReference>
<keyword evidence="3" id="KW-0238">DNA-binding</keyword>
<feature type="domain" description="OmpR/PhoB-type" evidence="5">
    <location>
        <begin position="810"/>
        <end position="886"/>
    </location>
</feature>
<evidence type="ECO:0008006" key="9">
    <source>
        <dbReference type="Google" id="ProtNLM"/>
    </source>
</evidence>
<gene>
    <name evidence="7" type="ORF">A8708_07725</name>
</gene>
<evidence type="ECO:0000256" key="4">
    <source>
        <dbReference type="ARBA" id="ARBA00023163"/>
    </source>
</evidence>
<keyword evidence="2" id="KW-0805">Transcription regulation</keyword>
<proteinExistence type="inferred from homology"/>
<dbReference type="STRING" id="1850517.A8708_07725"/>
<organism evidence="7 8">
    <name type="scientific">Paenibacillus oryzisoli</name>
    <dbReference type="NCBI Taxonomy" id="1850517"/>
    <lineage>
        <taxon>Bacteria</taxon>
        <taxon>Bacillati</taxon>
        <taxon>Bacillota</taxon>
        <taxon>Bacilli</taxon>
        <taxon>Bacillales</taxon>
        <taxon>Paenibacillaceae</taxon>
        <taxon>Paenibacillus</taxon>
    </lineage>
</organism>
<evidence type="ECO:0000313" key="7">
    <source>
        <dbReference type="EMBL" id="OAS16746.1"/>
    </source>
</evidence>
<evidence type="ECO:0000256" key="2">
    <source>
        <dbReference type="ARBA" id="ARBA00023015"/>
    </source>
</evidence>
<dbReference type="PANTHER" id="PTHR35807">
    <property type="entry name" value="TRANSCRIPTIONAL REGULATOR REDD-RELATED"/>
    <property type="match status" value="1"/>
</dbReference>
<dbReference type="InterPro" id="IPR027417">
    <property type="entry name" value="P-loop_NTPase"/>
</dbReference>
<dbReference type="InterPro" id="IPR005158">
    <property type="entry name" value="BTAD"/>
</dbReference>